<dbReference type="GeneID" id="7825446"/>
<feature type="region of interest" description="Disordered" evidence="1">
    <location>
        <begin position="147"/>
        <end position="230"/>
    </location>
</feature>
<name>I7MFU0_TETTS</name>
<feature type="compositionally biased region" description="Pro residues" evidence="1">
    <location>
        <begin position="160"/>
        <end position="176"/>
    </location>
</feature>
<dbReference type="eggNOG" id="ENOG502RXA3">
    <property type="taxonomic scope" value="Eukaryota"/>
</dbReference>
<dbReference type="AlphaFoldDB" id="I7MFU0"/>
<proteinExistence type="predicted"/>
<protein>
    <submittedName>
        <fullName evidence="2">Transmembrane protein, putative</fullName>
    </submittedName>
</protein>
<keyword evidence="3" id="KW-1185">Reference proteome</keyword>
<gene>
    <name evidence="2" type="ORF">TTHERM_00411450</name>
</gene>
<evidence type="ECO:0000256" key="1">
    <source>
        <dbReference type="SAM" id="MobiDB-lite"/>
    </source>
</evidence>
<sequence>MYDQTYSNISIKNSLNKRSWSVSQHFYKLFIKNQITLFNKKKEIRKKMRIITFALLVLLALSYVKTKDDTDKYIKCRSDNKPETCKFDDETYEECSEEQDKINDCISDCKDDNDSFANRISCFKSKCKSKREILQDKIDIEIKCHKEAMGSEPNTKPEVTPQPPKPEVTPLPPKPDVQPENKPDTQPENKPETKPENKPETQPDNKPQTENKPNGNLREEKANPASTSSLSSVYLVSSLGLIVFAMLF</sequence>
<dbReference type="OrthoDB" id="7482953at2759"/>
<evidence type="ECO:0000313" key="2">
    <source>
        <dbReference type="EMBL" id="EAS00594.2"/>
    </source>
</evidence>
<keyword evidence="2" id="KW-0812">Transmembrane</keyword>
<accession>I7MFU0</accession>
<keyword evidence="2" id="KW-0472">Membrane</keyword>
<evidence type="ECO:0000313" key="3">
    <source>
        <dbReference type="Proteomes" id="UP000009168"/>
    </source>
</evidence>
<dbReference type="RefSeq" id="XP_001020839.2">
    <property type="nucleotide sequence ID" value="XM_001020839.2"/>
</dbReference>
<dbReference type="KEGG" id="tet:TTHERM_00411450"/>
<feature type="compositionally biased region" description="Basic and acidic residues" evidence="1">
    <location>
        <begin position="177"/>
        <end position="209"/>
    </location>
</feature>
<organism evidence="2 3">
    <name type="scientific">Tetrahymena thermophila (strain SB210)</name>
    <dbReference type="NCBI Taxonomy" id="312017"/>
    <lineage>
        <taxon>Eukaryota</taxon>
        <taxon>Sar</taxon>
        <taxon>Alveolata</taxon>
        <taxon>Ciliophora</taxon>
        <taxon>Intramacronucleata</taxon>
        <taxon>Oligohymenophorea</taxon>
        <taxon>Hymenostomatida</taxon>
        <taxon>Tetrahymenina</taxon>
        <taxon>Tetrahymenidae</taxon>
        <taxon>Tetrahymena</taxon>
    </lineage>
</organism>
<dbReference type="Proteomes" id="UP000009168">
    <property type="component" value="Unassembled WGS sequence"/>
</dbReference>
<reference evidence="3" key="1">
    <citation type="journal article" date="2006" name="PLoS Biol.">
        <title>Macronuclear genome sequence of the ciliate Tetrahymena thermophila, a model eukaryote.</title>
        <authorList>
            <person name="Eisen J.A."/>
            <person name="Coyne R.S."/>
            <person name="Wu M."/>
            <person name="Wu D."/>
            <person name="Thiagarajan M."/>
            <person name="Wortman J.R."/>
            <person name="Badger J.H."/>
            <person name="Ren Q."/>
            <person name="Amedeo P."/>
            <person name="Jones K.M."/>
            <person name="Tallon L.J."/>
            <person name="Delcher A.L."/>
            <person name="Salzberg S.L."/>
            <person name="Silva J.C."/>
            <person name="Haas B.J."/>
            <person name="Majoros W.H."/>
            <person name="Farzad M."/>
            <person name="Carlton J.M."/>
            <person name="Smith R.K. Jr."/>
            <person name="Garg J."/>
            <person name="Pearlman R.E."/>
            <person name="Karrer K.M."/>
            <person name="Sun L."/>
            <person name="Manning G."/>
            <person name="Elde N.C."/>
            <person name="Turkewitz A.P."/>
            <person name="Asai D.J."/>
            <person name="Wilkes D.E."/>
            <person name="Wang Y."/>
            <person name="Cai H."/>
            <person name="Collins K."/>
            <person name="Stewart B.A."/>
            <person name="Lee S.R."/>
            <person name="Wilamowska K."/>
            <person name="Weinberg Z."/>
            <person name="Ruzzo W.L."/>
            <person name="Wloga D."/>
            <person name="Gaertig J."/>
            <person name="Frankel J."/>
            <person name="Tsao C.-C."/>
            <person name="Gorovsky M.A."/>
            <person name="Keeling P.J."/>
            <person name="Waller R.F."/>
            <person name="Patron N.J."/>
            <person name="Cherry J.M."/>
            <person name="Stover N.A."/>
            <person name="Krieger C.J."/>
            <person name="del Toro C."/>
            <person name="Ryder H.F."/>
            <person name="Williamson S.C."/>
            <person name="Barbeau R.A."/>
            <person name="Hamilton E.P."/>
            <person name="Orias E."/>
        </authorList>
    </citation>
    <scope>NUCLEOTIDE SEQUENCE [LARGE SCALE GENOMIC DNA]</scope>
    <source>
        <strain evidence="3">SB210</strain>
    </source>
</reference>
<dbReference type="InParanoid" id="I7MFU0"/>
<dbReference type="EMBL" id="GG662612">
    <property type="protein sequence ID" value="EAS00594.2"/>
    <property type="molecule type" value="Genomic_DNA"/>
</dbReference>